<dbReference type="NCBIfam" id="TIGR01713">
    <property type="entry name" value="typeII_sec_gspC"/>
    <property type="match status" value="1"/>
</dbReference>
<evidence type="ECO:0000256" key="6">
    <source>
        <dbReference type="ARBA" id="ARBA00022692"/>
    </source>
</evidence>
<accession>A0ABU2ZUV8</accession>
<dbReference type="InterPro" id="IPR001639">
    <property type="entry name" value="T2SS_protein-GspC"/>
</dbReference>
<keyword evidence="8 10" id="KW-1133">Transmembrane helix</keyword>
<evidence type="ECO:0000313" key="13">
    <source>
        <dbReference type="Proteomes" id="UP001253545"/>
    </source>
</evidence>
<feature type="transmembrane region" description="Helical" evidence="10">
    <location>
        <begin position="20"/>
        <end position="37"/>
    </location>
</feature>
<keyword evidence="4" id="KW-1003">Cell membrane</keyword>
<dbReference type="InterPro" id="IPR036034">
    <property type="entry name" value="PDZ_sf"/>
</dbReference>
<keyword evidence="13" id="KW-1185">Reference proteome</keyword>
<dbReference type="Gene3D" id="2.30.30.830">
    <property type="match status" value="1"/>
</dbReference>
<proteinExistence type="inferred from homology"/>
<evidence type="ECO:0000256" key="7">
    <source>
        <dbReference type="ARBA" id="ARBA00022927"/>
    </source>
</evidence>
<dbReference type="EMBL" id="JAVRHX010000002">
    <property type="protein sequence ID" value="MDT0595207.1"/>
    <property type="molecule type" value="Genomic_DNA"/>
</dbReference>
<evidence type="ECO:0000256" key="2">
    <source>
        <dbReference type="ARBA" id="ARBA00007986"/>
    </source>
</evidence>
<keyword evidence="9 10" id="KW-0472">Membrane</keyword>
<organism evidence="12 13">
    <name type="scientific">Glaciecola petra</name>
    <dbReference type="NCBI Taxonomy" id="3075602"/>
    <lineage>
        <taxon>Bacteria</taxon>
        <taxon>Pseudomonadati</taxon>
        <taxon>Pseudomonadota</taxon>
        <taxon>Gammaproteobacteria</taxon>
        <taxon>Alteromonadales</taxon>
        <taxon>Alteromonadaceae</taxon>
        <taxon>Glaciecola</taxon>
    </lineage>
</organism>
<comment type="similarity">
    <text evidence="2">Belongs to the GSP C family.</text>
</comment>
<dbReference type="Proteomes" id="UP001253545">
    <property type="component" value="Unassembled WGS sequence"/>
</dbReference>
<reference evidence="12 13" key="1">
    <citation type="submission" date="2023-09" db="EMBL/GenBank/DDBJ databases">
        <authorList>
            <person name="Rey-Velasco X."/>
        </authorList>
    </citation>
    <scope>NUCLEOTIDE SEQUENCE [LARGE SCALE GENOMIC DNA]</scope>
    <source>
        <strain evidence="12 13">P117</strain>
    </source>
</reference>
<dbReference type="RefSeq" id="WP_311368721.1">
    <property type="nucleotide sequence ID" value="NZ_JAVRHX010000002.1"/>
</dbReference>
<comment type="subcellular location">
    <subcellularLocation>
        <location evidence="1">Cell inner membrane</location>
    </subcellularLocation>
</comment>
<feature type="domain" description="Type II secretion system protein GspC N-terminal" evidence="11">
    <location>
        <begin position="26"/>
        <end position="167"/>
    </location>
</feature>
<dbReference type="Gene3D" id="2.30.42.10">
    <property type="match status" value="1"/>
</dbReference>
<keyword evidence="5" id="KW-0997">Cell inner membrane</keyword>
<evidence type="ECO:0000256" key="9">
    <source>
        <dbReference type="ARBA" id="ARBA00023136"/>
    </source>
</evidence>
<evidence type="ECO:0000259" key="11">
    <source>
        <dbReference type="Pfam" id="PF11356"/>
    </source>
</evidence>
<name>A0ABU2ZUV8_9ALTE</name>
<keyword evidence="7" id="KW-0653">Protein transport</keyword>
<evidence type="ECO:0000313" key="12">
    <source>
        <dbReference type="EMBL" id="MDT0595207.1"/>
    </source>
</evidence>
<dbReference type="InterPro" id="IPR024961">
    <property type="entry name" value="T2SS_GspC_N"/>
</dbReference>
<evidence type="ECO:0000256" key="1">
    <source>
        <dbReference type="ARBA" id="ARBA00004533"/>
    </source>
</evidence>
<evidence type="ECO:0000256" key="8">
    <source>
        <dbReference type="ARBA" id="ARBA00022989"/>
    </source>
</evidence>
<dbReference type="Pfam" id="PF11356">
    <property type="entry name" value="T2SSC"/>
    <property type="match status" value="1"/>
</dbReference>
<keyword evidence="6 10" id="KW-0812">Transmembrane</keyword>
<gene>
    <name evidence="12" type="primary">gspC</name>
    <name evidence="12" type="ORF">RM552_10155</name>
</gene>
<evidence type="ECO:0000256" key="3">
    <source>
        <dbReference type="ARBA" id="ARBA00022448"/>
    </source>
</evidence>
<sequence>MSTLTLSTVTDFYHRHENKLIFVIVLLLSLYLVAFAAKMTWQLMPQKEQTSQNAMLVQNAQNNTSQTRTADISNILALNLFGDAEAVEVEPSNEAITDVPETKLNLVLSGVVLSSDPKLGAAVVAYRNTQGTYGVGDKIDGTNVTLDEIYADRVIIKNRVTRETLMLEGIDFDEANRNRNRALQNSRQQSTVGPSQEQTVATENQKAVQEARQKLQQSPQNFAELISLRPHRSNGEFIGFRVSPGPKPALFNTLGLKNGDVATELNGIDLSDVSRIQEAVVQLRQADYLQLEIIRDGEPMSLSIDIPSENTP</sequence>
<evidence type="ECO:0000256" key="5">
    <source>
        <dbReference type="ARBA" id="ARBA00022519"/>
    </source>
</evidence>
<protein>
    <submittedName>
        <fullName evidence="12">Type II secretion system protein GspC</fullName>
    </submittedName>
</protein>
<evidence type="ECO:0000256" key="10">
    <source>
        <dbReference type="SAM" id="Phobius"/>
    </source>
</evidence>
<keyword evidence="3" id="KW-0813">Transport</keyword>
<dbReference type="SUPFAM" id="SSF50156">
    <property type="entry name" value="PDZ domain-like"/>
    <property type="match status" value="1"/>
</dbReference>
<comment type="caution">
    <text evidence="12">The sequence shown here is derived from an EMBL/GenBank/DDBJ whole genome shotgun (WGS) entry which is preliminary data.</text>
</comment>
<evidence type="ECO:0000256" key="4">
    <source>
        <dbReference type="ARBA" id="ARBA00022475"/>
    </source>
</evidence>